<dbReference type="PhylomeDB" id="B4M6W9"/>
<name>B4M6W9_DROVI</name>
<feature type="compositionally biased region" description="Polar residues" evidence="1">
    <location>
        <begin position="96"/>
        <end position="108"/>
    </location>
</feature>
<feature type="compositionally biased region" description="Polar residues" evidence="1">
    <location>
        <begin position="21"/>
        <end position="44"/>
    </location>
</feature>
<dbReference type="AlphaFoldDB" id="B4M6W9"/>
<sequence>MSDKQQQKPAKPAKAAKDANPGSSGNSNTRPNASQMEQTENTNVFKQLFATLEAEHQKLQDLEQRRLKLTEEMKNLRDMLQQENRRLRSSSEEAQARNNASAGSTSAGTVLSSLFGKKSKSVKIAKQPPKQIANQLQMPDHIDQGMLLTTLDNQMAGRAGKEELQLMPADLCEPPGPQTSEVLIQLIDSSSAMRQLQTIELPALWHTPVSSVDLASFLQMSNTSVAQSGTDESRDAE</sequence>
<gene>
    <name evidence="2" type="primary">Dvir\GJ16563</name>
    <name evidence="2" type="ORF">Dvir_GJ16563</name>
</gene>
<proteinExistence type="predicted"/>
<feature type="region of interest" description="Disordered" evidence="1">
    <location>
        <begin position="83"/>
        <end position="108"/>
    </location>
</feature>
<dbReference type="eggNOG" id="ENOG502RWPC">
    <property type="taxonomic scope" value="Eukaryota"/>
</dbReference>
<dbReference type="Proteomes" id="UP000008792">
    <property type="component" value="Unassembled WGS sequence"/>
</dbReference>
<feature type="region of interest" description="Disordered" evidence="1">
    <location>
        <begin position="1"/>
        <end position="44"/>
    </location>
</feature>
<feature type="compositionally biased region" description="Basic and acidic residues" evidence="1">
    <location>
        <begin position="83"/>
        <end position="95"/>
    </location>
</feature>
<evidence type="ECO:0000313" key="2">
    <source>
        <dbReference type="EMBL" id="EDW62536.1"/>
    </source>
</evidence>
<dbReference type="HOGENOM" id="CLU_1171723_0_0_1"/>
<dbReference type="KEGG" id="dvi:6633839"/>
<evidence type="ECO:0000256" key="1">
    <source>
        <dbReference type="SAM" id="MobiDB-lite"/>
    </source>
</evidence>
<protein>
    <submittedName>
        <fullName evidence="2">Uncharacterized protein</fullName>
    </submittedName>
</protein>
<keyword evidence="3" id="KW-1185">Reference proteome</keyword>
<dbReference type="InParanoid" id="B4M6W9"/>
<evidence type="ECO:0000313" key="3">
    <source>
        <dbReference type="Proteomes" id="UP000008792"/>
    </source>
</evidence>
<dbReference type="OrthoDB" id="7865766at2759"/>
<dbReference type="OMA" id="MLQQENR"/>
<dbReference type="STRING" id="7244.B4M6W9"/>
<organism evidence="2 3">
    <name type="scientific">Drosophila virilis</name>
    <name type="common">Fruit fly</name>
    <dbReference type="NCBI Taxonomy" id="7244"/>
    <lineage>
        <taxon>Eukaryota</taxon>
        <taxon>Metazoa</taxon>
        <taxon>Ecdysozoa</taxon>
        <taxon>Arthropoda</taxon>
        <taxon>Hexapoda</taxon>
        <taxon>Insecta</taxon>
        <taxon>Pterygota</taxon>
        <taxon>Neoptera</taxon>
        <taxon>Endopterygota</taxon>
        <taxon>Diptera</taxon>
        <taxon>Brachycera</taxon>
        <taxon>Muscomorpha</taxon>
        <taxon>Ephydroidea</taxon>
        <taxon>Drosophilidae</taxon>
        <taxon>Drosophila</taxon>
    </lineage>
</organism>
<accession>B4M6W9</accession>
<reference evidence="2 3" key="1">
    <citation type="journal article" date="2007" name="Nature">
        <title>Evolution of genes and genomes on the Drosophila phylogeny.</title>
        <authorList>
            <consortium name="Drosophila 12 Genomes Consortium"/>
            <person name="Clark A.G."/>
            <person name="Eisen M.B."/>
            <person name="Smith D.R."/>
            <person name="Bergman C.M."/>
            <person name="Oliver B."/>
            <person name="Markow T.A."/>
            <person name="Kaufman T.C."/>
            <person name="Kellis M."/>
            <person name="Gelbart W."/>
            <person name="Iyer V.N."/>
            <person name="Pollard D.A."/>
            <person name="Sackton T.B."/>
            <person name="Larracuente A.M."/>
            <person name="Singh N.D."/>
            <person name="Abad J.P."/>
            <person name="Abt D.N."/>
            <person name="Adryan B."/>
            <person name="Aguade M."/>
            <person name="Akashi H."/>
            <person name="Anderson W.W."/>
            <person name="Aquadro C.F."/>
            <person name="Ardell D.H."/>
            <person name="Arguello R."/>
            <person name="Artieri C.G."/>
            <person name="Barbash D.A."/>
            <person name="Barker D."/>
            <person name="Barsanti P."/>
            <person name="Batterham P."/>
            <person name="Batzoglou S."/>
            <person name="Begun D."/>
            <person name="Bhutkar A."/>
            <person name="Blanco E."/>
            <person name="Bosak S.A."/>
            <person name="Bradley R.K."/>
            <person name="Brand A.D."/>
            <person name="Brent M.R."/>
            <person name="Brooks A.N."/>
            <person name="Brown R.H."/>
            <person name="Butlin R.K."/>
            <person name="Caggese C."/>
            <person name="Calvi B.R."/>
            <person name="Bernardo de Carvalho A."/>
            <person name="Caspi A."/>
            <person name="Castrezana S."/>
            <person name="Celniker S.E."/>
            <person name="Chang J.L."/>
            <person name="Chapple C."/>
            <person name="Chatterji S."/>
            <person name="Chinwalla A."/>
            <person name="Civetta A."/>
            <person name="Clifton S.W."/>
            <person name="Comeron J.M."/>
            <person name="Costello J.C."/>
            <person name="Coyne J.A."/>
            <person name="Daub J."/>
            <person name="David R.G."/>
            <person name="Delcher A.L."/>
            <person name="Delehaunty K."/>
            <person name="Do C.B."/>
            <person name="Ebling H."/>
            <person name="Edwards K."/>
            <person name="Eickbush T."/>
            <person name="Evans J.D."/>
            <person name="Filipski A."/>
            <person name="Findeiss S."/>
            <person name="Freyhult E."/>
            <person name="Fulton L."/>
            <person name="Fulton R."/>
            <person name="Garcia A.C."/>
            <person name="Gardiner A."/>
            <person name="Garfield D.A."/>
            <person name="Garvin B.E."/>
            <person name="Gibson G."/>
            <person name="Gilbert D."/>
            <person name="Gnerre S."/>
            <person name="Godfrey J."/>
            <person name="Good R."/>
            <person name="Gotea V."/>
            <person name="Gravely B."/>
            <person name="Greenberg A.J."/>
            <person name="Griffiths-Jones S."/>
            <person name="Gross S."/>
            <person name="Guigo R."/>
            <person name="Gustafson E.A."/>
            <person name="Haerty W."/>
            <person name="Hahn M.W."/>
            <person name="Halligan D.L."/>
            <person name="Halpern A.L."/>
            <person name="Halter G.M."/>
            <person name="Han M.V."/>
            <person name="Heger A."/>
            <person name="Hillier L."/>
            <person name="Hinrichs A.S."/>
            <person name="Holmes I."/>
            <person name="Hoskins R.A."/>
            <person name="Hubisz M.J."/>
            <person name="Hultmark D."/>
            <person name="Huntley M.A."/>
            <person name="Jaffe D.B."/>
            <person name="Jagadeeshan S."/>
            <person name="Jeck W.R."/>
            <person name="Johnson J."/>
            <person name="Jones C.D."/>
            <person name="Jordan W.C."/>
            <person name="Karpen G.H."/>
            <person name="Kataoka E."/>
            <person name="Keightley P.D."/>
            <person name="Kheradpour P."/>
            <person name="Kirkness E.F."/>
            <person name="Koerich L.B."/>
            <person name="Kristiansen K."/>
            <person name="Kudrna D."/>
            <person name="Kulathinal R.J."/>
            <person name="Kumar S."/>
            <person name="Kwok R."/>
            <person name="Lander E."/>
            <person name="Langley C.H."/>
            <person name="Lapoint R."/>
            <person name="Lazzaro B.P."/>
            <person name="Lee S.J."/>
            <person name="Levesque L."/>
            <person name="Li R."/>
            <person name="Lin C.F."/>
            <person name="Lin M.F."/>
            <person name="Lindblad-Toh K."/>
            <person name="Llopart A."/>
            <person name="Long M."/>
            <person name="Low L."/>
            <person name="Lozovsky E."/>
            <person name="Lu J."/>
            <person name="Luo M."/>
            <person name="Machado C.A."/>
            <person name="Makalowski W."/>
            <person name="Marzo M."/>
            <person name="Matsuda M."/>
            <person name="Matzkin L."/>
            <person name="McAllister B."/>
            <person name="McBride C.S."/>
            <person name="McKernan B."/>
            <person name="McKernan K."/>
            <person name="Mendez-Lago M."/>
            <person name="Minx P."/>
            <person name="Mollenhauer M.U."/>
            <person name="Montooth K."/>
            <person name="Mount S.M."/>
            <person name="Mu X."/>
            <person name="Myers E."/>
            <person name="Negre B."/>
            <person name="Newfeld S."/>
            <person name="Nielsen R."/>
            <person name="Noor M.A."/>
            <person name="O'Grady P."/>
            <person name="Pachter L."/>
            <person name="Papaceit M."/>
            <person name="Parisi M.J."/>
            <person name="Parisi M."/>
            <person name="Parts L."/>
            <person name="Pedersen J.S."/>
            <person name="Pesole G."/>
            <person name="Phillippy A.M."/>
            <person name="Ponting C.P."/>
            <person name="Pop M."/>
            <person name="Porcelli D."/>
            <person name="Powell J.R."/>
            <person name="Prohaska S."/>
            <person name="Pruitt K."/>
            <person name="Puig M."/>
            <person name="Quesneville H."/>
            <person name="Ram K.R."/>
            <person name="Rand D."/>
            <person name="Rasmussen M.D."/>
            <person name="Reed L.K."/>
            <person name="Reenan R."/>
            <person name="Reily A."/>
            <person name="Remington K.A."/>
            <person name="Rieger T.T."/>
            <person name="Ritchie M.G."/>
            <person name="Robin C."/>
            <person name="Rogers Y.H."/>
            <person name="Rohde C."/>
            <person name="Rozas J."/>
            <person name="Rubenfield M.J."/>
            <person name="Ruiz A."/>
            <person name="Russo S."/>
            <person name="Salzberg S.L."/>
            <person name="Sanchez-Gracia A."/>
            <person name="Saranga D.J."/>
            <person name="Sato H."/>
            <person name="Schaeffer S.W."/>
            <person name="Schatz M.C."/>
            <person name="Schlenke T."/>
            <person name="Schwartz R."/>
            <person name="Segarra C."/>
            <person name="Singh R.S."/>
            <person name="Sirot L."/>
            <person name="Sirota M."/>
            <person name="Sisneros N.B."/>
            <person name="Smith C.D."/>
            <person name="Smith T.F."/>
            <person name="Spieth J."/>
            <person name="Stage D.E."/>
            <person name="Stark A."/>
            <person name="Stephan W."/>
            <person name="Strausberg R.L."/>
            <person name="Strempel S."/>
            <person name="Sturgill D."/>
            <person name="Sutton G."/>
            <person name="Sutton G.G."/>
            <person name="Tao W."/>
            <person name="Teichmann S."/>
            <person name="Tobari Y.N."/>
            <person name="Tomimura Y."/>
            <person name="Tsolas J.M."/>
            <person name="Valente V.L."/>
            <person name="Venter E."/>
            <person name="Venter J.C."/>
            <person name="Vicario S."/>
            <person name="Vieira F.G."/>
            <person name="Vilella A.J."/>
            <person name="Villasante A."/>
            <person name="Walenz B."/>
            <person name="Wang J."/>
            <person name="Wasserman M."/>
            <person name="Watts T."/>
            <person name="Wilson D."/>
            <person name="Wilson R.K."/>
            <person name="Wing R.A."/>
            <person name="Wolfner M.F."/>
            <person name="Wong A."/>
            <person name="Wong G.K."/>
            <person name="Wu C.I."/>
            <person name="Wu G."/>
            <person name="Yamamoto D."/>
            <person name="Yang H.P."/>
            <person name="Yang S.P."/>
            <person name="Yorke J.A."/>
            <person name="Yoshida K."/>
            <person name="Zdobnov E."/>
            <person name="Zhang P."/>
            <person name="Zhang Y."/>
            <person name="Zimin A.V."/>
            <person name="Baldwin J."/>
            <person name="Abdouelleil A."/>
            <person name="Abdulkadir J."/>
            <person name="Abebe A."/>
            <person name="Abera B."/>
            <person name="Abreu J."/>
            <person name="Acer S.C."/>
            <person name="Aftuck L."/>
            <person name="Alexander A."/>
            <person name="An P."/>
            <person name="Anderson E."/>
            <person name="Anderson S."/>
            <person name="Arachi H."/>
            <person name="Azer M."/>
            <person name="Bachantsang P."/>
            <person name="Barry A."/>
            <person name="Bayul T."/>
            <person name="Berlin A."/>
            <person name="Bessette D."/>
            <person name="Bloom T."/>
            <person name="Blye J."/>
            <person name="Boguslavskiy L."/>
            <person name="Bonnet C."/>
            <person name="Boukhgalter B."/>
            <person name="Bourzgui I."/>
            <person name="Brown A."/>
            <person name="Cahill P."/>
            <person name="Channer S."/>
            <person name="Cheshatsang Y."/>
            <person name="Chuda L."/>
            <person name="Citroen M."/>
            <person name="Collymore A."/>
            <person name="Cooke P."/>
            <person name="Costello M."/>
            <person name="D'Aco K."/>
            <person name="Daza R."/>
            <person name="De Haan G."/>
            <person name="DeGray S."/>
            <person name="DeMaso C."/>
            <person name="Dhargay N."/>
            <person name="Dooley K."/>
            <person name="Dooley E."/>
            <person name="Doricent M."/>
            <person name="Dorje P."/>
            <person name="Dorjee K."/>
            <person name="Dupes A."/>
            <person name="Elong R."/>
            <person name="Falk J."/>
            <person name="Farina A."/>
            <person name="Faro S."/>
            <person name="Ferguson D."/>
            <person name="Fisher S."/>
            <person name="Foley C.D."/>
            <person name="Franke A."/>
            <person name="Friedrich D."/>
            <person name="Gadbois L."/>
            <person name="Gearin G."/>
            <person name="Gearin C.R."/>
            <person name="Giannoukos G."/>
            <person name="Goode T."/>
            <person name="Graham J."/>
            <person name="Grandbois E."/>
            <person name="Grewal S."/>
            <person name="Gyaltsen K."/>
            <person name="Hafez N."/>
            <person name="Hagos B."/>
            <person name="Hall J."/>
            <person name="Henson C."/>
            <person name="Hollinger A."/>
            <person name="Honan T."/>
            <person name="Huard M.D."/>
            <person name="Hughes L."/>
            <person name="Hurhula B."/>
            <person name="Husby M.E."/>
            <person name="Kamat A."/>
            <person name="Kanga B."/>
            <person name="Kashin S."/>
            <person name="Khazanovich D."/>
            <person name="Kisner P."/>
            <person name="Lance K."/>
            <person name="Lara M."/>
            <person name="Lee W."/>
            <person name="Lennon N."/>
            <person name="Letendre F."/>
            <person name="LeVine R."/>
            <person name="Lipovsky A."/>
            <person name="Liu X."/>
            <person name="Liu J."/>
            <person name="Liu S."/>
            <person name="Lokyitsang T."/>
            <person name="Lokyitsang Y."/>
            <person name="Lubonja R."/>
            <person name="Lui A."/>
            <person name="MacDonald P."/>
            <person name="Magnisalis V."/>
            <person name="Maru K."/>
            <person name="Matthews C."/>
            <person name="McCusker W."/>
            <person name="McDonough S."/>
            <person name="Mehta T."/>
            <person name="Meldrim J."/>
            <person name="Meneus L."/>
            <person name="Mihai O."/>
            <person name="Mihalev A."/>
            <person name="Mihova T."/>
            <person name="Mittelman R."/>
            <person name="Mlenga V."/>
            <person name="Montmayeur A."/>
            <person name="Mulrain L."/>
            <person name="Navidi A."/>
            <person name="Naylor J."/>
            <person name="Negash T."/>
            <person name="Nguyen T."/>
            <person name="Nguyen N."/>
            <person name="Nicol R."/>
            <person name="Norbu C."/>
            <person name="Norbu N."/>
            <person name="Novod N."/>
            <person name="O'Neill B."/>
            <person name="Osman S."/>
            <person name="Markiewicz E."/>
            <person name="Oyono O.L."/>
            <person name="Patti C."/>
            <person name="Phunkhang P."/>
            <person name="Pierre F."/>
            <person name="Priest M."/>
            <person name="Raghuraman S."/>
            <person name="Rege F."/>
            <person name="Reyes R."/>
            <person name="Rise C."/>
            <person name="Rogov P."/>
            <person name="Ross K."/>
            <person name="Ryan E."/>
            <person name="Settipalli S."/>
            <person name="Shea T."/>
            <person name="Sherpa N."/>
            <person name="Shi L."/>
            <person name="Shih D."/>
            <person name="Sparrow T."/>
            <person name="Spaulding J."/>
            <person name="Stalker J."/>
            <person name="Stange-Thomann N."/>
            <person name="Stavropoulos S."/>
            <person name="Stone C."/>
            <person name="Strader C."/>
            <person name="Tesfaye S."/>
            <person name="Thomson T."/>
            <person name="Thoulutsang Y."/>
            <person name="Thoulutsang D."/>
            <person name="Topham K."/>
            <person name="Topping I."/>
            <person name="Tsamla T."/>
            <person name="Vassiliev H."/>
            <person name="Vo A."/>
            <person name="Wangchuk T."/>
            <person name="Wangdi T."/>
            <person name="Weiand M."/>
            <person name="Wilkinson J."/>
            <person name="Wilson A."/>
            <person name="Yadav S."/>
            <person name="Young G."/>
            <person name="Yu Q."/>
            <person name="Zembek L."/>
            <person name="Zhong D."/>
            <person name="Zimmer A."/>
            <person name="Zwirko Z."/>
            <person name="Jaffe D.B."/>
            <person name="Alvarez P."/>
            <person name="Brockman W."/>
            <person name="Butler J."/>
            <person name="Chin C."/>
            <person name="Gnerre S."/>
            <person name="Grabherr M."/>
            <person name="Kleber M."/>
            <person name="Mauceli E."/>
            <person name="MacCallum I."/>
        </authorList>
    </citation>
    <scope>NUCLEOTIDE SEQUENCE [LARGE SCALE GENOMIC DNA]</scope>
    <source>
        <strain evidence="3">Tucson 15010-1051.87</strain>
    </source>
</reference>
<dbReference type="EMBL" id="CH940653">
    <property type="protein sequence ID" value="EDW62536.1"/>
    <property type="molecule type" value="Genomic_DNA"/>
</dbReference>
<dbReference type="SMR" id="B4M6W9"/>